<dbReference type="PROSITE" id="PS50110">
    <property type="entry name" value="RESPONSE_REGULATORY"/>
    <property type="match status" value="1"/>
</dbReference>
<sequence length="390" mass="44242">MKFNKNIVLLDDHLIQLKMLKRSLVALGAETVSCFDNVDEALAFVEIHSVDLIICDLSMPHKDGIDMLLMLNQLGFKGEVAIISAMDLPIIATVKSMCEGFSFDLIAEISKPFKAEVLQELVSHQRRVSLSVPRTRYDVTDESFIIGLANGELCNYYQPQVELHTGTVVGVEALARWRHPTLGILTPDVFLPIVERCNLSCELLDIVVNNAFKDMKAGLLPRNVSINVDQFNLEQPYFADSLIEKCNQSNIDPARLTIEITEEYAYKKNTSLFKNLAKLRINDINISIDDFGTGHSTLENLYALPFNEIKIDRSFVMNCEQDTKKQKIIKFICNLASEFKTKVVAEGVESYECWKLLKEINVDICQGYYISKPVPVNEIKNIFRVDYEEI</sequence>
<dbReference type="InterPro" id="IPR011006">
    <property type="entry name" value="CheY-like_superfamily"/>
</dbReference>
<dbReference type="Proteomes" id="UP000002817">
    <property type="component" value="Unassembled WGS sequence"/>
</dbReference>
<dbReference type="Proteomes" id="UP000003515">
    <property type="component" value="Unassembled WGS sequence"/>
</dbReference>
<dbReference type="InterPro" id="IPR035919">
    <property type="entry name" value="EAL_sf"/>
</dbReference>
<evidence type="ECO:0000259" key="3">
    <source>
        <dbReference type="PROSITE" id="PS50883"/>
    </source>
</evidence>
<dbReference type="EMBL" id="ACZV01000005">
    <property type="protein sequence ID" value="EEX91917.1"/>
    <property type="molecule type" value="Genomic_DNA"/>
</dbReference>
<dbReference type="InterPro" id="IPR050706">
    <property type="entry name" value="Cyclic-di-GMP_PDE-like"/>
</dbReference>
<dbReference type="InterPro" id="IPR001633">
    <property type="entry name" value="EAL_dom"/>
</dbReference>
<dbReference type="SMART" id="SM00052">
    <property type="entry name" value="EAL"/>
    <property type="match status" value="1"/>
</dbReference>
<dbReference type="InterPro" id="IPR001789">
    <property type="entry name" value="Sig_transdc_resp-reg_receiver"/>
</dbReference>
<dbReference type="SUPFAM" id="SSF141868">
    <property type="entry name" value="EAL domain-like"/>
    <property type="match status" value="1"/>
</dbReference>
<dbReference type="PATRIC" id="fig|675816.5.peg.421"/>
<evidence type="ECO:0000313" key="6">
    <source>
        <dbReference type="Proteomes" id="UP000002817"/>
    </source>
</evidence>
<dbReference type="CDD" id="cd01948">
    <property type="entry name" value="EAL"/>
    <property type="match status" value="1"/>
</dbReference>
<feature type="domain" description="EAL" evidence="3">
    <location>
        <begin position="137"/>
        <end position="387"/>
    </location>
</feature>
<dbReference type="PROSITE" id="PS50883">
    <property type="entry name" value="EAL"/>
    <property type="match status" value="1"/>
</dbReference>
<dbReference type="GO" id="GO:0071111">
    <property type="term" value="F:cyclic-guanylate-specific phosphodiesterase activity"/>
    <property type="evidence" value="ECO:0007669"/>
    <property type="project" value="InterPro"/>
</dbReference>
<dbReference type="STRING" id="675816.VIA_002561"/>
<dbReference type="Pfam" id="PF00072">
    <property type="entry name" value="Response_reg"/>
    <property type="match status" value="1"/>
</dbReference>
<dbReference type="AlphaFoldDB" id="C9QJS2"/>
<dbReference type="OrthoDB" id="9812358at2"/>
<gene>
    <name evidence="4" type="ORF">VIA_002561</name>
    <name evidence="5" type="ORF">VIOR3934_03347</name>
</gene>
<dbReference type="GO" id="GO:0000160">
    <property type="term" value="P:phosphorelay signal transduction system"/>
    <property type="evidence" value="ECO:0007669"/>
    <property type="project" value="InterPro"/>
</dbReference>
<accession>C9QJS2</accession>
<keyword evidence="7" id="KW-1185">Reference proteome</keyword>
<dbReference type="SUPFAM" id="SSF52172">
    <property type="entry name" value="CheY-like"/>
    <property type="match status" value="1"/>
</dbReference>
<evidence type="ECO:0000313" key="7">
    <source>
        <dbReference type="Proteomes" id="UP000003515"/>
    </source>
</evidence>
<dbReference type="EMBL" id="AFWH01000002">
    <property type="protein sequence ID" value="EGU53756.1"/>
    <property type="molecule type" value="Genomic_DNA"/>
</dbReference>
<dbReference type="SMART" id="SM00448">
    <property type="entry name" value="REC"/>
    <property type="match status" value="1"/>
</dbReference>
<proteinExistence type="predicted"/>
<keyword evidence="1" id="KW-0597">Phosphoprotein</keyword>
<evidence type="ECO:0000256" key="1">
    <source>
        <dbReference type="PROSITE-ProRule" id="PRU00169"/>
    </source>
</evidence>
<dbReference type="Pfam" id="PF00563">
    <property type="entry name" value="EAL"/>
    <property type="match status" value="1"/>
</dbReference>
<comment type="caution">
    <text evidence="5">The sequence shown here is derived from an EMBL/GenBank/DDBJ whole genome shotgun (WGS) entry which is preliminary data.</text>
</comment>
<reference evidence="5 6" key="3">
    <citation type="journal article" date="2012" name="Int. J. Syst. Evol. Microbiol.">
        <title>Vibrio caribbeanicus sp. nov., isolated from the marine sponge Scleritoderma cyanea.</title>
        <authorList>
            <person name="Hoffmann M."/>
            <person name="Monday S.R."/>
            <person name="Allard M.W."/>
            <person name="Strain E.A."/>
            <person name="Whittaker P."/>
            <person name="Naum M."/>
            <person name="McCarthy P.J."/>
            <person name="Lopez J.V."/>
            <person name="Fischer M."/>
            <person name="Brown E.W."/>
        </authorList>
    </citation>
    <scope>NUCLEOTIDE SEQUENCE [LARGE SCALE GENOMIC DNA]</scope>
    <source>
        <strain evidence="5">CIP 102891</strain>
        <strain evidence="6">CIP 102891 / ATCC 33934</strain>
    </source>
</reference>
<protein>
    <submittedName>
        <fullName evidence="5">Response regulator VieA</fullName>
    </submittedName>
</protein>
<dbReference type="eggNOG" id="COG2200">
    <property type="taxonomic scope" value="Bacteria"/>
</dbReference>
<name>C9QJS2_VIBOR</name>
<reference evidence="4 7" key="1">
    <citation type="submission" date="2009-10" db="EMBL/GenBank/DDBJ databases">
        <authorList>
            <consortium name="Los Alamos National Laboratory (LANL)"/>
            <consortium name="National Microbial Pathogen Data Resource (NMPDR)"/>
            <person name="Munk A.C."/>
            <person name="Chertkov O."/>
            <person name="Tapia R."/>
            <person name="Green L."/>
            <person name="Rogers Y."/>
            <person name="Detter J.C."/>
            <person name="Bruce D."/>
            <person name="Brettin T.S."/>
            <person name="Colwell R.R."/>
            <person name="Huq A."/>
            <person name="Grim C.J."/>
            <person name="Hasan N.A."/>
            <person name="Bartels D."/>
            <person name="Vonstein V."/>
        </authorList>
    </citation>
    <scope>NUCLEOTIDE SEQUENCE [LARGE SCALE GENOMIC DNA]</scope>
    <source>
        <strain evidence="4 7">CIP 102891</strain>
    </source>
</reference>
<dbReference type="RefSeq" id="WP_004413469.1">
    <property type="nucleotide sequence ID" value="NZ_ACZV01000005.1"/>
</dbReference>
<organism evidence="5 6">
    <name type="scientific">Vibrio orientalis CIP 102891 = ATCC 33934</name>
    <dbReference type="NCBI Taxonomy" id="675816"/>
    <lineage>
        <taxon>Bacteria</taxon>
        <taxon>Pseudomonadati</taxon>
        <taxon>Pseudomonadota</taxon>
        <taxon>Gammaproteobacteria</taxon>
        <taxon>Vibrionales</taxon>
        <taxon>Vibrionaceae</taxon>
        <taxon>Vibrio</taxon>
        <taxon>Vibrio oreintalis group</taxon>
    </lineage>
</organism>
<evidence type="ECO:0000259" key="2">
    <source>
        <dbReference type="PROSITE" id="PS50110"/>
    </source>
</evidence>
<dbReference type="PANTHER" id="PTHR33121:SF70">
    <property type="entry name" value="SIGNALING PROTEIN YKOW"/>
    <property type="match status" value="1"/>
</dbReference>
<evidence type="ECO:0000313" key="5">
    <source>
        <dbReference type="EMBL" id="EGU53756.1"/>
    </source>
</evidence>
<dbReference type="PANTHER" id="PTHR33121">
    <property type="entry name" value="CYCLIC DI-GMP PHOSPHODIESTERASE PDEF"/>
    <property type="match status" value="1"/>
</dbReference>
<dbReference type="Gene3D" id="3.20.20.450">
    <property type="entry name" value="EAL domain"/>
    <property type="match status" value="1"/>
</dbReference>
<reference evidence="5" key="2">
    <citation type="submission" date="2011-08" db="EMBL/GenBank/DDBJ databases">
        <authorList>
            <person name="Hoffman M."/>
            <person name="Strain E.A."/>
            <person name="Brown E."/>
            <person name="Allard M.W."/>
        </authorList>
    </citation>
    <scope>NUCLEOTIDE SEQUENCE</scope>
    <source>
        <strain evidence="5">CIP 102891</strain>
    </source>
</reference>
<evidence type="ECO:0000313" key="4">
    <source>
        <dbReference type="EMBL" id="EEX91917.1"/>
    </source>
</evidence>
<dbReference type="Gene3D" id="3.40.50.2300">
    <property type="match status" value="1"/>
</dbReference>
<feature type="modified residue" description="4-aspartylphosphate" evidence="1">
    <location>
        <position position="56"/>
    </location>
</feature>
<feature type="domain" description="Response regulatory" evidence="2">
    <location>
        <begin position="6"/>
        <end position="126"/>
    </location>
</feature>